<dbReference type="EMBL" id="GL574891">
    <property type="protein sequence ID" value="ELR04225.1"/>
    <property type="molecule type" value="Genomic_DNA"/>
</dbReference>
<organism evidence="2 3">
    <name type="scientific">Pseudogymnoascus destructans (strain ATCC MYA-4855 / 20631-21)</name>
    <name type="common">Bat white-nose syndrome fungus</name>
    <name type="synonym">Geomyces destructans</name>
    <dbReference type="NCBI Taxonomy" id="658429"/>
    <lineage>
        <taxon>Eukaryota</taxon>
        <taxon>Fungi</taxon>
        <taxon>Dikarya</taxon>
        <taxon>Ascomycota</taxon>
        <taxon>Pezizomycotina</taxon>
        <taxon>Leotiomycetes</taxon>
        <taxon>Thelebolales</taxon>
        <taxon>Thelebolaceae</taxon>
        <taxon>Pseudogymnoascus</taxon>
    </lineage>
</organism>
<protein>
    <recommendedName>
        <fullName evidence="1">Methyltransferase type 11 domain-containing protein</fullName>
    </recommendedName>
</protein>
<dbReference type="GO" id="GO:0008757">
    <property type="term" value="F:S-adenosylmethionine-dependent methyltransferase activity"/>
    <property type="evidence" value="ECO:0007669"/>
    <property type="project" value="InterPro"/>
</dbReference>
<evidence type="ECO:0000259" key="1">
    <source>
        <dbReference type="Pfam" id="PF08241"/>
    </source>
</evidence>
<dbReference type="SUPFAM" id="SSF53335">
    <property type="entry name" value="S-adenosyl-L-methionine-dependent methyltransferases"/>
    <property type="match status" value="1"/>
</dbReference>
<dbReference type="InParanoid" id="L8FTE3"/>
<reference evidence="3" key="1">
    <citation type="submission" date="2010-09" db="EMBL/GenBank/DDBJ databases">
        <title>The genome sequence of Geomyces destructans 20631-21.</title>
        <authorList>
            <consortium name="The Broad Institute Genome Sequencing Platform"/>
            <person name="Cuomo C.A."/>
            <person name="Blehert D.S."/>
            <person name="Lorch J.M."/>
            <person name="Young S.K."/>
            <person name="Zeng Q."/>
            <person name="Gargeya S."/>
            <person name="Fitzgerald M."/>
            <person name="Haas B."/>
            <person name="Abouelleil A."/>
            <person name="Alvarado L."/>
            <person name="Arachchi H.M."/>
            <person name="Berlin A."/>
            <person name="Brown A."/>
            <person name="Chapman S.B."/>
            <person name="Chen Z."/>
            <person name="Dunbar C."/>
            <person name="Freedman E."/>
            <person name="Gearin G."/>
            <person name="Gellesch M."/>
            <person name="Goldberg J."/>
            <person name="Griggs A."/>
            <person name="Gujja S."/>
            <person name="Heiman D."/>
            <person name="Howarth C."/>
            <person name="Larson L."/>
            <person name="Lui A."/>
            <person name="MacDonald P.J.P."/>
            <person name="Montmayeur A."/>
            <person name="Murphy C."/>
            <person name="Neiman D."/>
            <person name="Pearson M."/>
            <person name="Priest M."/>
            <person name="Roberts A."/>
            <person name="Saif S."/>
            <person name="Shea T."/>
            <person name="Shenoy N."/>
            <person name="Sisk P."/>
            <person name="Stolte C."/>
            <person name="Sykes S."/>
            <person name="Wortman J."/>
            <person name="Nusbaum C."/>
            <person name="Birren B."/>
        </authorList>
    </citation>
    <scope>NUCLEOTIDE SEQUENCE [LARGE SCALE GENOMIC DNA]</scope>
    <source>
        <strain evidence="3">ATCC MYA-4855 / 20631-21</strain>
    </source>
</reference>
<evidence type="ECO:0000313" key="3">
    <source>
        <dbReference type="Proteomes" id="UP000011064"/>
    </source>
</evidence>
<sequence>MPASQGALIWPPSAPILSTLVEEDELPLRDNSIDRLLVVHCLEVAEQVTPFLRELWRVLKPDGRLMIVVPNRRGLWAHVDTTPFGYGRPYSRSQLDSLLHQALFTPENWSTALHLPPLDRGIL</sequence>
<dbReference type="InterPro" id="IPR013216">
    <property type="entry name" value="Methyltransf_11"/>
</dbReference>
<feature type="non-terminal residue" evidence="2">
    <location>
        <position position="123"/>
    </location>
</feature>
<keyword evidence="3" id="KW-1185">Reference proteome</keyword>
<dbReference type="VEuPathDB" id="FungiDB:GMDG_09006"/>
<name>L8FTE3_PSED2</name>
<dbReference type="Proteomes" id="UP000011064">
    <property type="component" value="Unassembled WGS sequence"/>
</dbReference>
<dbReference type="InterPro" id="IPR029063">
    <property type="entry name" value="SAM-dependent_MTases_sf"/>
</dbReference>
<dbReference type="HOGENOM" id="CLU_2020775_0_0_1"/>
<dbReference type="AlphaFoldDB" id="L8FTE3"/>
<evidence type="ECO:0000313" key="2">
    <source>
        <dbReference type="EMBL" id="ELR04225.1"/>
    </source>
</evidence>
<gene>
    <name evidence="2" type="ORF">GMDG_09006</name>
</gene>
<feature type="domain" description="Methyltransferase type 11" evidence="1">
    <location>
        <begin position="25"/>
        <end position="67"/>
    </location>
</feature>
<accession>L8FTE3</accession>
<dbReference type="Gene3D" id="3.40.50.150">
    <property type="entry name" value="Vaccinia Virus protein VP39"/>
    <property type="match status" value="1"/>
</dbReference>
<proteinExistence type="predicted"/>
<dbReference type="Pfam" id="PF08241">
    <property type="entry name" value="Methyltransf_11"/>
    <property type="match status" value="1"/>
</dbReference>